<organism evidence="2">
    <name type="scientific">marine sediment metagenome</name>
    <dbReference type="NCBI Taxonomy" id="412755"/>
    <lineage>
        <taxon>unclassified sequences</taxon>
        <taxon>metagenomes</taxon>
        <taxon>ecological metagenomes</taxon>
    </lineage>
</organism>
<dbReference type="Pfam" id="PF01571">
    <property type="entry name" value="GCV_T"/>
    <property type="match status" value="1"/>
</dbReference>
<feature type="domain" description="GCVT N-terminal" evidence="1">
    <location>
        <begin position="3"/>
        <end position="159"/>
    </location>
</feature>
<dbReference type="EMBL" id="BARV01032078">
    <property type="protein sequence ID" value="GAI32523.1"/>
    <property type="molecule type" value="Genomic_DNA"/>
</dbReference>
<gene>
    <name evidence="2" type="ORF">S06H3_50634</name>
</gene>
<dbReference type="PANTHER" id="PTHR43757:SF2">
    <property type="entry name" value="AMINOMETHYLTRANSFERASE, MITOCHONDRIAL"/>
    <property type="match status" value="1"/>
</dbReference>
<dbReference type="InterPro" id="IPR028896">
    <property type="entry name" value="GcvT/YgfZ/DmdA"/>
</dbReference>
<dbReference type="AlphaFoldDB" id="X1MML4"/>
<feature type="non-terminal residue" evidence="2">
    <location>
        <position position="179"/>
    </location>
</feature>
<dbReference type="SUPFAM" id="SSF103025">
    <property type="entry name" value="Folate-binding domain"/>
    <property type="match status" value="1"/>
</dbReference>
<sequence>MWVYRVETDRFLIVWNAANIKQKLDWLHRWSGSNPDVSIEDTSSDTVMLAIQGPAVHQLKNLEGVSHLPRFGHTRTKVGGLNVFVSRTGYTGEDGFEVITDATNALTLWKSFIEQGVKPCGLGARDSLRLEAGMLLCGQDIDTSTNPFEAELAWLVNLDRGDFIGRTSLLSTRRRGVRR</sequence>
<evidence type="ECO:0000313" key="2">
    <source>
        <dbReference type="EMBL" id="GAI32523.1"/>
    </source>
</evidence>
<proteinExistence type="predicted"/>
<dbReference type="Gene3D" id="3.30.1360.120">
    <property type="entry name" value="Probable tRNA modification gtpase trme, domain 1"/>
    <property type="match status" value="1"/>
</dbReference>
<protein>
    <recommendedName>
        <fullName evidence="1">GCVT N-terminal domain-containing protein</fullName>
    </recommendedName>
</protein>
<dbReference type="InterPro" id="IPR027266">
    <property type="entry name" value="TrmE/GcvT-like"/>
</dbReference>
<dbReference type="InterPro" id="IPR006222">
    <property type="entry name" value="GCVT_N"/>
</dbReference>
<dbReference type="PANTHER" id="PTHR43757">
    <property type="entry name" value="AMINOMETHYLTRANSFERASE"/>
    <property type="match status" value="1"/>
</dbReference>
<reference evidence="2" key="1">
    <citation type="journal article" date="2014" name="Front. Microbiol.">
        <title>High frequency of phylogenetically diverse reductive dehalogenase-homologous genes in deep subseafloor sedimentary metagenomes.</title>
        <authorList>
            <person name="Kawai M."/>
            <person name="Futagami T."/>
            <person name="Toyoda A."/>
            <person name="Takaki Y."/>
            <person name="Nishi S."/>
            <person name="Hori S."/>
            <person name="Arai W."/>
            <person name="Tsubouchi T."/>
            <person name="Morono Y."/>
            <person name="Uchiyama I."/>
            <person name="Ito T."/>
            <person name="Fujiyama A."/>
            <person name="Inagaki F."/>
            <person name="Takami H."/>
        </authorList>
    </citation>
    <scope>NUCLEOTIDE SEQUENCE</scope>
    <source>
        <strain evidence="2">Expedition CK06-06</strain>
    </source>
</reference>
<name>X1MML4_9ZZZZ</name>
<accession>X1MML4</accession>
<comment type="caution">
    <text evidence="2">The sequence shown here is derived from an EMBL/GenBank/DDBJ whole genome shotgun (WGS) entry which is preliminary data.</text>
</comment>
<evidence type="ECO:0000259" key="1">
    <source>
        <dbReference type="Pfam" id="PF01571"/>
    </source>
</evidence>